<name>A0A8K1CC29_PYTOL</name>
<protein>
    <recommendedName>
        <fullName evidence="3">Ankyrin repeat protein</fullName>
    </recommendedName>
</protein>
<proteinExistence type="predicted"/>
<evidence type="ECO:0008006" key="3">
    <source>
        <dbReference type="Google" id="ProtNLM"/>
    </source>
</evidence>
<dbReference type="SUPFAM" id="SSF48403">
    <property type="entry name" value="Ankyrin repeat"/>
    <property type="match status" value="1"/>
</dbReference>
<sequence length="446" mass="50347">MSYDEFVVDVQLGELGRLAWTLKAHFPERWFCLRDPKAPNGVIIDGSTDDKLRFSRGVSSMDALAFAVSVGDLGLLQRIHQDKDLCSDTNKSEAVSLAARLGRLEMMTWLAEQGIDAISDRVVYDAARSGRLEALQWVHSCERLQSFDPRVLLSAGVASGRQDVVEWICETFPTASLTLDRKSGEYLRDVEVASVLEWLCVKGRAQPEEWTIQVACRADSVPLLRLLMERIPQLKVDFSSLGNRWCEACARGHLEVVQYLYEEFDVYRDYAFEYAAGNGHKKVAEYLFGVNPVKCRAISKETVVRTIYDGHVDVLEWVYSVHKVDLVTVWHDAVVYYFKTVSLRDALAFPGTRTPKTDTGLRAVAQWALDRDEFWVHDLQIVAKWAAQRCQVDILLSVVATIIKHLEHHSLTRHAQLGKVLDAVVENTTPGDVVQTILQQDPLASR</sequence>
<evidence type="ECO:0000313" key="2">
    <source>
        <dbReference type="Proteomes" id="UP000794436"/>
    </source>
</evidence>
<dbReference type="AlphaFoldDB" id="A0A8K1CC29"/>
<dbReference type="InterPro" id="IPR036770">
    <property type="entry name" value="Ankyrin_rpt-contain_sf"/>
</dbReference>
<dbReference type="PANTHER" id="PTHR46586:SF3">
    <property type="entry name" value="ANKYRIN REPEAT-CONTAINING PROTEIN"/>
    <property type="match status" value="1"/>
</dbReference>
<gene>
    <name evidence="1" type="ORF">Poli38472_000107</name>
</gene>
<accession>A0A8K1CC29</accession>
<evidence type="ECO:0000313" key="1">
    <source>
        <dbReference type="EMBL" id="TMW60065.1"/>
    </source>
</evidence>
<keyword evidence="2" id="KW-1185">Reference proteome</keyword>
<reference evidence="1" key="1">
    <citation type="submission" date="2019-03" db="EMBL/GenBank/DDBJ databases">
        <title>Long read genome sequence of the mycoparasitic Pythium oligandrum ATCC 38472 isolated from sugarbeet rhizosphere.</title>
        <authorList>
            <person name="Gaulin E."/>
        </authorList>
    </citation>
    <scope>NUCLEOTIDE SEQUENCE</scope>
    <source>
        <strain evidence="1">ATCC 38472_TT</strain>
    </source>
</reference>
<dbReference type="EMBL" id="SPLM01000108">
    <property type="protein sequence ID" value="TMW60065.1"/>
    <property type="molecule type" value="Genomic_DNA"/>
</dbReference>
<dbReference type="Gene3D" id="1.25.40.20">
    <property type="entry name" value="Ankyrin repeat-containing domain"/>
    <property type="match status" value="2"/>
</dbReference>
<dbReference type="OrthoDB" id="183992at2759"/>
<dbReference type="PANTHER" id="PTHR46586">
    <property type="entry name" value="ANKYRIN REPEAT-CONTAINING PROTEIN"/>
    <property type="match status" value="1"/>
</dbReference>
<organism evidence="1 2">
    <name type="scientific">Pythium oligandrum</name>
    <name type="common">Mycoparasitic fungus</name>
    <dbReference type="NCBI Taxonomy" id="41045"/>
    <lineage>
        <taxon>Eukaryota</taxon>
        <taxon>Sar</taxon>
        <taxon>Stramenopiles</taxon>
        <taxon>Oomycota</taxon>
        <taxon>Peronosporomycetes</taxon>
        <taxon>Pythiales</taxon>
        <taxon>Pythiaceae</taxon>
        <taxon>Pythium</taxon>
    </lineage>
</organism>
<comment type="caution">
    <text evidence="1">The sequence shown here is derived from an EMBL/GenBank/DDBJ whole genome shotgun (WGS) entry which is preliminary data.</text>
</comment>
<dbReference type="Proteomes" id="UP000794436">
    <property type="component" value="Unassembled WGS sequence"/>
</dbReference>
<dbReference type="InterPro" id="IPR052050">
    <property type="entry name" value="SecEffector_AnkRepeat"/>
</dbReference>